<dbReference type="Proteomes" id="UP000008909">
    <property type="component" value="Unassembled WGS sequence"/>
</dbReference>
<keyword evidence="3" id="KW-1185">Reference proteome</keyword>
<feature type="region of interest" description="Disordered" evidence="1">
    <location>
        <begin position="89"/>
        <end position="118"/>
    </location>
</feature>
<reference key="2">
    <citation type="submission" date="2011-10" db="EMBL/GenBank/DDBJ databases">
        <title>The genome and transcriptome sequence of Clonorchis sinensis provide insights into the carcinogenic liver fluke.</title>
        <authorList>
            <person name="Wang X."/>
            <person name="Huang Y."/>
            <person name="Chen W."/>
            <person name="Liu H."/>
            <person name="Guo L."/>
            <person name="Chen Y."/>
            <person name="Luo F."/>
            <person name="Zhou W."/>
            <person name="Sun J."/>
            <person name="Mao Q."/>
            <person name="Liang P."/>
            <person name="Zhou C."/>
            <person name="Tian Y."/>
            <person name="Men J."/>
            <person name="Lv X."/>
            <person name="Huang L."/>
            <person name="Zhou J."/>
            <person name="Hu Y."/>
            <person name="Li R."/>
            <person name="Zhang F."/>
            <person name="Lei H."/>
            <person name="Li X."/>
            <person name="Hu X."/>
            <person name="Liang C."/>
            <person name="Xu J."/>
            <person name="Wu Z."/>
            <person name="Yu X."/>
        </authorList>
    </citation>
    <scope>NUCLEOTIDE SEQUENCE</scope>
    <source>
        <strain>Henan</strain>
    </source>
</reference>
<feature type="region of interest" description="Disordered" evidence="1">
    <location>
        <begin position="699"/>
        <end position="730"/>
    </location>
</feature>
<feature type="compositionally biased region" description="Polar residues" evidence="1">
    <location>
        <begin position="1128"/>
        <end position="1150"/>
    </location>
</feature>
<accession>G7YKU2</accession>
<feature type="compositionally biased region" description="Polar residues" evidence="1">
    <location>
        <begin position="612"/>
        <end position="639"/>
    </location>
</feature>
<feature type="region of interest" description="Disordered" evidence="1">
    <location>
        <begin position="1188"/>
        <end position="1224"/>
    </location>
</feature>
<feature type="region of interest" description="Disordered" evidence="1">
    <location>
        <begin position="610"/>
        <end position="639"/>
    </location>
</feature>
<dbReference type="EMBL" id="DF143532">
    <property type="protein sequence ID" value="GAA53573.1"/>
    <property type="molecule type" value="Genomic_DNA"/>
</dbReference>
<feature type="region of interest" description="Disordered" evidence="1">
    <location>
        <begin position="1095"/>
        <end position="1162"/>
    </location>
</feature>
<evidence type="ECO:0000256" key="1">
    <source>
        <dbReference type="SAM" id="MobiDB-lite"/>
    </source>
</evidence>
<gene>
    <name evidence="2" type="ORF">CLF_110546</name>
</gene>
<feature type="compositionally biased region" description="Polar residues" evidence="1">
    <location>
        <begin position="1211"/>
        <end position="1221"/>
    </location>
</feature>
<feature type="compositionally biased region" description="Basic and acidic residues" evidence="1">
    <location>
        <begin position="1193"/>
        <end position="1210"/>
    </location>
</feature>
<sequence>MGVLKTSLTIWNICYDIQELEAENEITTSEAINVQSDDFGNHMDCNGLSVMFTRFIEHQSFDGTQHQLTAEQQLTEDPDDEKFCNPEITPPSAMKTDDEPNPSISVAPPNSACEESDTNPTLTLTKANSLNWLRTGTPPLDQKPKQATFANTDPFGFTLDPVHIACEMPQAQKFASSTVPVVRIAPSYTVSLMREAEPQALSTKRDRRSSNRISGPIMNKKGCPWRRIFQSWMYEVLAYTRLKRKTANNSGFYTLDPVHIACEMPQAQKFASSTVPVVRIAPSYTVSLMREAEPQALSTKRDRRSSNRISGPIMNKCSTSIFISKNSSSKLLNTFDEMLNKQHPIPFQSSAKPVAVRRQDPFLYPYESPLTVVYLRTNLSAPASNAQLPTSTPQIIGERNCGSYNHCTASTRFLQLTEMMMMRSGIQPSQTTQCMQVGLLCGVSVKAIRTNDWENDLSIQYLTTRESNNEVKFAAELLVSEMNVLPAQIRRTDNLLYPDTVANKFQFSAPQSTPMAHYGTSATERAPQNELFRPDSIHISQLSSPHTPVRSSLENLKVTVNDCSSNDVANLYKRRCTSPFRGILKSNYSPTCTSLERPNGHPSMVSELNVEQARNSTELSPSRLQNGSNGNDTYSSNGTRHSVCDSSDSFCSVSPRSAGKSVRFADEIMMNGRISSSTDLSPKPEELQRSGTCLKETAHSEGPMVSVMSPKPRASVGLRTDTPDLGKHKPVRAPLQESSVRFASVTLKELAIIRTEAKFVGNLLQEVAFKLCVDDLTLLCNLSLIYSVLHVPQQPEWCKIILIRNKVVLTISFILNKRSKSEIKLGLKDLFYSDEWLVILTTKPTNFRLDSRSVHGNIIRVATEEHVGNSVESSSPIWSDQYKLPSLRSPTRLSVGVRQLPNNNGFINRFQETRAENLPNSSPLVCETPTLPPTSKFSGTPKLGYSDLLGLRLKKPTEGDQYMYSKERSIWAPSVNVHVIAPAICLAAGDTSGNTNGTTCTIRDNTPSIGTRTLNSQNVDNHYSQPNPNLDRKTFKPKILNSGKLNEFIQNLSNAKSIGIQPEEFGANCISYPTYHHLPSNSTFKNAGRTRKISPEPHNGFKHPGYRPGFQETPDYEGLDTSLPENGDLNNKPLTSFTSNPPHSVTSPVISVQKPPGTKRFSSVISQTAPHLTEQDLNRPAPSNAIAHISVRSCDRGRASSSDQRRREGNRQPQMLPTQDVNKAPTDSLAEFINSERACQRSDQKPANIFKPVSSRRSPVSTGSLRKPGSTHLATFNRVLNAANRVLCILTSPSLFSRTTQYRQLQHRYMYTHTVSRIFADVGMLKFKLSASIRSYSISELTEDTFAYKVSLYVPHSRFPVIETVAAGNNVPMAFSLECHARKSLKGNLIWIGTLKTQKQLLGRIRAEATTLVVNGWDEDDCRCENLESYYRRIPFVLLDSAVQKRD</sequence>
<evidence type="ECO:0000313" key="2">
    <source>
        <dbReference type="EMBL" id="GAA53573.1"/>
    </source>
</evidence>
<organism evidence="2 3">
    <name type="scientific">Clonorchis sinensis</name>
    <name type="common">Chinese liver fluke</name>
    <dbReference type="NCBI Taxonomy" id="79923"/>
    <lineage>
        <taxon>Eukaryota</taxon>
        <taxon>Metazoa</taxon>
        <taxon>Spiralia</taxon>
        <taxon>Lophotrochozoa</taxon>
        <taxon>Platyhelminthes</taxon>
        <taxon>Trematoda</taxon>
        <taxon>Digenea</taxon>
        <taxon>Opisthorchiida</taxon>
        <taxon>Opisthorchiata</taxon>
        <taxon>Opisthorchiidae</taxon>
        <taxon>Clonorchis</taxon>
    </lineage>
</organism>
<evidence type="ECO:0000313" key="3">
    <source>
        <dbReference type="Proteomes" id="UP000008909"/>
    </source>
</evidence>
<proteinExistence type="predicted"/>
<reference evidence="2" key="1">
    <citation type="journal article" date="2011" name="Genome Biol.">
        <title>The draft genome of the carcinogenic human liver fluke Clonorchis sinensis.</title>
        <authorList>
            <person name="Wang X."/>
            <person name="Chen W."/>
            <person name="Huang Y."/>
            <person name="Sun J."/>
            <person name="Men J."/>
            <person name="Liu H."/>
            <person name="Luo F."/>
            <person name="Guo L."/>
            <person name="Lv X."/>
            <person name="Deng C."/>
            <person name="Zhou C."/>
            <person name="Fan Y."/>
            <person name="Li X."/>
            <person name="Huang L."/>
            <person name="Hu Y."/>
            <person name="Liang C."/>
            <person name="Hu X."/>
            <person name="Xu J."/>
            <person name="Yu X."/>
        </authorList>
    </citation>
    <scope>NUCLEOTIDE SEQUENCE [LARGE SCALE GENOMIC DNA]</scope>
    <source>
        <strain evidence="2">Henan</strain>
    </source>
</reference>
<protein>
    <submittedName>
        <fullName evidence="2">Uncharacterized protein</fullName>
    </submittedName>
</protein>
<name>G7YKU2_CLOSI</name>